<dbReference type="EMBL" id="CAIX01000399">
    <property type="protein sequence ID" value="CCI10764.1"/>
    <property type="molecule type" value="Genomic_DNA"/>
</dbReference>
<dbReference type="InParanoid" id="A0A024FVS1"/>
<dbReference type="Proteomes" id="UP000053237">
    <property type="component" value="Unassembled WGS sequence"/>
</dbReference>
<comment type="caution">
    <text evidence="1">The sequence shown here is derived from an EMBL/GenBank/DDBJ whole genome shotgun (WGS) entry which is preliminary data.</text>
</comment>
<reference evidence="1 2" key="1">
    <citation type="submission" date="2012-05" db="EMBL/GenBank/DDBJ databases">
        <title>Recombination and specialization in a pathogen metapopulation.</title>
        <authorList>
            <person name="Gardiner A."/>
            <person name="Kemen E."/>
            <person name="Schultz-Larsen T."/>
            <person name="MacLean D."/>
            <person name="Van Oosterhout C."/>
            <person name="Jones J.D.G."/>
        </authorList>
    </citation>
    <scope>NUCLEOTIDE SEQUENCE [LARGE SCALE GENOMIC DNA]</scope>
    <source>
        <strain evidence="1 2">Ac Nc2</strain>
    </source>
</reference>
<proteinExistence type="predicted"/>
<organism evidence="1 2">
    <name type="scientific">Albugo candida</name>
    <dbReference type="NCBI Taxonomy" id="65357"/>
    <lineage>
        <taxon>Eukaryota</taxon>
        <taxon>Sar</taxon>
        <taxon>Stramenopiles</taxon>
        <taxon>Oomycota</taxon>
        <taxon>Peronosporomycetes</taxon>
        <taxon>Albuginales</taxon>
        <taxon>Albuginaceae</taxon>
        <taxon>Albugo</taxon>
    </lineage>
</organism>
<sequence>MQSIQDNILGAEGYNSNNNWIREQWIANLKKKQRNQCFETSMDVFTPSYGSGEGPFAKYSAQASDQERLHLDGIILNNLECFAHVCVSPSSLGGPMGSTRQPVHNVAAGSKKTLNTLFKKRTNHTSIGINEPRPRTPRRKLNCGSVSFDNDDARSPNQENIMNECDASIDERVEILHDMNQPWADPKTPLHTCWNLATSKCADLLAEDGLYGEAWDSASMLNEESNLKLIRTASFDQEGLRQVFEQTHLSGSSSFEHSALDAATGAFNEISSTSSNQKDDVVDILQGDGLLNSPSLNSDIHSPSLTAAITAGYIPNDGNQHEFDLAEFDNLVADCKFLEFDNDLNYLNLVSYMLYDRSCQSMQP</sequence>
<gene>
    <name evidence="1" type="ORF">BN9_116610</name>
</gene>
<evidence type="ECO:0000313" key="2">
    <source>
        <dbReference type="Proteomes" id="UP000053237"/>
    </source>
</evidence>
<protein>
    <submittedName>
        <fullName evidence="1">Uncharacterized protein</fullName>
    </submittedName>
</protein>
<evidence type="ECO:0000313" key="1">
    <source>
        <dbReference type="EMBL" id="CCI10764.1"/>
    </source>
</evidence>
<keyword evidence="2" id="KW-1185">Reference proteome</keyword>
<name>A0A024FVS1_9STRA</name>
<dbReference type="AlphaFoldDB" id="A0A024FVS1"/>
<dbReference type="OrthoDB" id="70651at2759"/>
<accession>A0A024FVS1</accession>